<keyword evidence="2" id="KW-1185">Reference proteome</keyword>
<dbReference type="Proteomes" id="UP000005723">
    <property type="component" value="Unassembled WGS sequence"/>
</dbReference>
<gene>
    <name evidence="1" type="ORF">HMPREF0758_5098</name>
</gene>
<dbReference type="AlphaFoldDB" id="D4EA98"/>
<protein>
    <submittedName>
        <fullName evidence="1">Uncharacterized protein</fullName>
    </submittedName>
</protein>
<name>D4EA98_SEROD</name>
<dbReference type="STRING" id="667129.HMPREF0758_5098"/>
<proteinExistence type="predicted"/>
<dbReference type="EMBL" id="ADBY01000081">
    <property type="protein sequence ID" value="EFE93277.1"/>
    <property type="molecule type" value="Genomic_DNA"/>
</dbReference>
<dbReference type="HOGENOM" id="CLU_3205200_0_0_6"/>
<reference evidence="1 2" key="1">
    <citation type="submission" date="2010-01" db="EMBL/GenBank/DDBJ databases">
        <authorList>
            <person name="Muzny D."/>
            <person name="Qin X."/>
            <person name="Deng J."/>
            <person name="Jiang H."/>
            <person name="Liu Y."/>
            <person name="Qu J."/>
            <person name="Song X.-Z."/>
            <person name="Zhang L."/>
            <person name="Thornton R."/>
            <person name="Coyle M."/>
            <person name="Francisco L."/>
            <person name="Jackson L."/>
            <person name="Javaid M."/>
            <person name="Korchina V."/>
            <person name="Kovar C."/>
            <person name="Mata R."/>
            <person name="Mathew T."/>
            <person name="Ngo R."/>
            <person name="Nguyen L."/>
            <person name="Nguyen N."/>
            <person name="Okwuonu G."/>
            <person name="Ongeri F."/>
            <person name="Pham C."/>
            <person name="Simmons D."/>
            <person name="Wilczek-Boney K."/>
            <person name="Hale W."/>
            <person name="Jakkamsetti A."/>
            <person name="Pham P."/>
            <person name="Ruth R."/>
            <person name="San Lucas F."/>
            <person name="Warren J."/>
            <person name="Zhang J."/>
            <person name="Zhao Z."/>
            <person name="Zhou C."/>
            <person name="Zhu D."/>
            <person name="Lee S."/>
            <person name="Bess C."/>
            <person name="Blankenburg K."/>
            <person name="Forbes L."/>
            <person name="Fu Q."/>
            <person name="Gubbala S."/>
            <person name="Hirani K."/>
            <person name="Jayaseelan J.C."/>
            <person name="Lara F."/>
            <person name="Munidasa M."/>
            <person name="Palculict T."/>
            <person name="Patil S."/>
            <person name="Pu L.-L."/>
            <person name="Saada N."/>
            <person name="Tang L."/>
            <person name="Weissenberger G."/>
            <person name="Zhu Y."/>
            <person name="Hemphill L."/>
            <person name="Shang Y."/>
            <person name="Youmans B."/>
            <person name="Ayvaz T."/>
            <person name="Ross M."/>
            <person name="Santibanez J."/>
            <person name="Aqrawi P."/>
            <person name="Gross S."/>
            <person name="Joshi V."/>
            <person name="Fowler G."/>
            <person name="Nazareth L."/>
            <person name="Reid J."/>
            <person name="Worley K."/>
            <person name="Petrosino J."/>
            <person name="Highlander S."/>
            <person name="Gibbs R."/>
        </authorList>
    </citation>
    <scope>NUCLEOTIDE SEQUENCE [LARGE SCALE GENOMIC DNA]</scope>
    <source>
        <strain evidence="1 2">DSM 4582</strain>
    </source>
</reference>
<accession>D4EA98</accession>
<evidence type="ECO:0000313" key="2">
    <source>
        <dbReference type="Proteomes" id="UP000005723"/>
    </source>
</evidence>
<evidence type="ECO:0000313" key="1">
    <source>
        <dbReference type="EMBL" id="EFE93277.1"/>
    </source>
</evidence>
<organism evidence="1 2">
    <name type="scientific">Serratia odorifera DSM 4582</name>
    <dbReference type="NCBI Taxonomy" id="667129"/>
    <lineage>
        <taxon>Bacteria</taxon>
        <taxon>Pseudomonadati</taxon>
        <taxon>Pseudomonadota</taxon>
        <taxon>Gammaproteobacteria</taxon>
        <taxon>Enterobacterales</taxon>
        <taxon>Yersiniaceae</taxon>
        <taxon>Serratia</taxon>
    </lineage>
</organism>
<comment type="caution">
    <text evidence="1">The sequence shown here is derived from an EMBL/GenBank/DDBJ whole genome shotgun (WGS) entry which is preliminary data.</text>
</comment>
<sequence length="45" mass="5059">MGFYAGTAEISVLIFLVIFGNLNNTISNTLCQTFHPFRKAEIPRI</sequence>